<name>A0A3M7SMF6_BRAPC</name>
<evidence type="ECO:0000313" key="2">
    <source>
        <dbReference type="Proteomes" id="UP000276133"/>
    </source>
</evidence>
<evidence type="ECO:0000313" key="1">
    <source>
        <dbReference type="EMBL" id="RNA36840.1"/>
    </source>
</evidence>
<reference evidence="1 2" key="1">
    <citation type="journal article" date="2018" name="Sci. Rep.">
        <title>Genomic signatures of local adaptation to the degree of environmental predictability in rotifers.</title>
        <authorList>
            <person name="Franch-Gras L."/>
            <person name="Hahn C."/>
            <person name="Garcia-Roger E.M."/>
            <person name="Carmona M.J."/>
            <person name="Serra M."/>
            <person name="Gomez A."/>
        </authorList>
    </citation>
    <scope>NUCLEOTIDE SEQUENCE [LARGE SCALE GENOMIC DNA]</scope>
    <source>
        <strain evidence="1">HYR1</strain>
    </source>
</reference>
<accession>A0A3M7SMF6</accession>
<keyword evidence="2" id="KW-1185">Reference proteome</keyword>
<dbReference type="AlphaFoldDB" id="A0A3M7SMF6"/>
<organism evidence="1 2">
    <name type="scientific">Brachionus plicatilis</name>
    <name type="common">Marine rotifer</name>
    <name type="synonym">Brachionus muelleri</name>
    <dbReference type="NCBI Taxonomy" id="10195"/>
    <lineage>
        <taxon>Eukaryota</taxon>
        <taxon>Metazoa</taxon>
        <taxon>Spiralia</taxon>
        <taxon>Gnathifera</taxon>
        <taxon>Rotifera</taxon>
        <taxon>Eurotatoria</taxon>
        <taxon>Monogononta</taxon>
        <taxon>Pseudotrocha</taxon>
        <taxon>Ploima</taxon>
        <taxon>Brachionidae</taxon>
        <taxon>Brachionus</taxon>
    </lineage>
</organism>
<dbReference type="Proteomes" id="UP000276133">
    <property type="component" value="Unassembled WGS sequence"/>
</dbReference>
<sequence>MPNRVRINFFSSENNKEAVCQNEWFKIEDKLKDVLIKTVDFVQEILITVLDEKFEMVFWVL</sequence>
<comment type="caution">
    <text evidence="1">The sequence shown here is derived from an EMBL/GenBank/DDBJ whole genome shotgun (WGS) entry which is preliminary data.</text>
</comment>
<dbReference type="EMBL" id="REGN01001118">
    <property type="protein sequence ID" value="RNA36840.1"/>
    <property type="molecule type" value="Genomic_DNA"/>
</dbReference>
<protein>
    <submittedName>
        <fullName evidence="1">Uncharacterized protein</fullName>
    </submittedName>
</protein>
<proteinExistence type="predicted"/>
<gene>
    <name evidence="1" type="ORF">BpHYR1_001757</name>
</gene>